<evidence type="ECO:0000313" key="3">
    <source>
        <dbReference type="Proteomes" id="UP001444071"/>
    </source>
</evidence>
<proteinExistence type="predicted"/>
<dbReference type="Gene3D" id="2.130.10.10">
    <property type="entry name" value="YVTN repeat-like/Quinoprotein amine dehydrogenase"/>
    <property type="match status" value="1"/>
</dbReference>
<reference evidence="2 3" key="1">
    <citation type="submission" date="2021-06" db="EMBL/GenBank/DDBJ databases">
        <authorList>
            <person name="Palmer J.M."/>
        </authorList>
    </citation>
    <scope>NUCLEOTIDE SEQUENCE [LARGE SCALE GENOMIC DNA]</scope>
    <source>
        <strain evidence="2 3">XR_2019</strain>
        <tissue evidence="2">Muscle</tissue>
    </source>
</reference>
<feature type="compositionally biased region" description="Acidic residues" evidence="1">
    <location>
        <begin position="12"/>
        <end position="30"/>
    </location>
</feature>
<keyword evidence="3" id="KW-1185">Reference proteome</keyword>
<dbReference type="InterPro" id="IPR015943">
    <property type="entry name" value="WD40/YVTN_repeat-like_dom_sf"/>
</dbReference>
<dbReference type="SMART" id="SM00320">
    <property type="entry name" value="WD40"/>
    <property type="match status" value="2"/>
</dbReference>
<dbReference type="InterPro" id="IPR001680">
    <property type="entry name" value="WD40_rpt"/>
</dbReference>
<evidence type="ECO:0000313" key="2">
    <source>
        <dbReference type="EMBL" id="MEQ2261756.1"/>
    </source>
</evidence>
<dbReference type="Proteomes" id="UP001444071">
    <property type="component" value="Unassembled WGS sequence"/>
</dbReference>
<dbReference type="SUPFAM" id="SSF50978">
    <property type="entry name" value="WD40 repeat-like"/>
    <property type="match status" value="1"/>
</dbReference>
<gene>
    <name evidence="2" type="primary">GRWD1</name>
    <name evidence="2" type="ORF">XENORESO_015258</name>
</gene>
<protein>
    <submittedName>
        <fullName evidence="2">Glutamate-rich WD repeat-containing protein 1</fullName>
    </submittedName>
</protein>
<sequence>MRMHNLHGTEKENEEEESSDEESDEDEEEEDKKPQLELAMMPHYGGINRVRVTRCGELSLAAVWSDKGQVEVFDLRPQLHAVHSSAAMATFVQQQKEATALFSFSGHMSEGFAIDWSPKVPGRLVSGDCKKNIHVWEPREGGTSWQIDQRPFSSHSKSVEDLQWSPTEATVCTIIMTPWVTLTVADVSCGHRLFSFTST</sequence>
<organism evidence="2 3">
    <name type="scientific">Xenotaenia resolanae</name>
    <dbReference type="NCBI Taxonomy" id="208358"/>
    <lineage>
        <taxon>Eukaryota</taxon>
        <taxon>Metazoa</taxon>
        <taxon>Chordata</taxon>
        <taxon>Craniata</taxon>
        <taxon>Vertebrata</taxon>
        <taxon>Euteleostomi</taxon>
        <taxon>Actinopterygii</taxon>
        <taxon>Neopterygii</taxon>
        <taxon>Teleostei</taxon>
        <taxon>Neoteleostei</taxon>
        <taxon>Acanthomorphata</taxon>
        <taxon>Ovalentaria</taxon>
        <taxon>Atherinomorphae</taxon>
        <taxon>Cyprinodontiformes</taxon>
        <taxon>Goodeidae</taxon>
        <taxon>Xenotaenia</taxon>
    </lineage>
</organism>
<dbReference type="PANTHER" id="PTHR45903">
    <property type="entry name" value="GLUTAMATE-RICH WD REPEAT-CONTAINING PROTEIN 1"/>
    <property type="match status" value="1"/>
</dbReference>
<accession>A0ABV0VZD0</accession>
<evidence type="ECO:0000256" key="1">
    <source>
        <dbReference type="SAM" id="MobiDB-lite"/>
    </source>
</evidence>
<name>A0ABV0VZD0_9TELE</name>
<dbReference type="InterPro" id="IPR036322">
    <property type="entry name" value="WD40_repeat_dom_sf"/>
</dbReference>
<dbReference type="PANTHER" id="PTHR45903:SF1">
    <property type="entry name" value="GLUTAMATE-RICH WD REPEAT-CONTAINING PROTEIN 1"/>
    <property type="match status" value="1"/>
</dbReference>
<dbReference type="EMBL" id="JAHRIM010014907">
    <property type="protein sequence ID" value="MEQ2261756.1"/>
    <property type="molecule type" value="Genomic_DNA"/>
</dbReference>
<comment type="caution">
    <text evidence="2">The sequence shown here is derived from an EMBL/GenBank/DDBJ whole genome shotgun (WGS) entry which is preliminary data.</text>
</comment>
<feature type="region of interest" description="Disordered" evidence="1">
    <location>
        <begin position="1"/>
        <end position="37"/>
    </location>
</feature>
<dbReference type="InterPro" id="IPR051972">
    <property type="entry name" value="Glutamate-rich_WD_repeat"/>
</dbReference>